<accession>A0A2T7BDS1</accession>
<evidence type="ECO:0000313" key="3">
    <source>
        <dbReference type="Proteomes" id="UP000244450"/>
    </source>
</evidence>
<keyword evidence="3" id="KW-1185">Reference proteome</keyword>
<dbReference type="OrthoDB" id="214150at2"/>
<sequence>MSKTTHHAADGFFLSAKQWPAEMEKLRKILLDCKLTETIKWSKPCYAHDGKNIVLIQPFKDYCALLFFKGYLMKDPAGILIKTGENTVVGRQLRFTSVKQVTDIAATLKEYIKEAIEVEKSGISVEAEKPAPMELVAELQEKLDKIPALKKAFNALTPGRQRAYNIYISQAKQSATRASRVEKCMPQIMAGKGLND</sequence>
<proteinExistence type="predicted"/>
<dbReference type="Pfam" id="PF13376">
    <property type="entry name" value="OmdA"/>
    <property type="match status" value="1"/>
</dbReference>
<evidence type="ECO:0000313" key="2">
    <source>
        <dbReference type="EMBL" id="PUZ23248.1"/>
    </source>
</evidence>
<protein>
    <recommendedName>
        <fullName evidence="1">YdhG-like domain-containing protein</fullName>
    </recommendedName>
</protein>
<dbReference type="Proteomes" id="UP000244450">
    <property type="component" value="Unassembled WGS sequence"/>
</dbReference>
<dbReference type="InterPro" id="IPR014922">
    <property type="entry name" value="YdhG-like"/>
</dbReference>
<comment type="caution">
    <text evidence="2">The sequence shown here is derived from an EMBL/GenBank/DDBJ whole genome shotgun (WGS) entry which is preliminary data.</text>
</comment>
<feature type="domain" description="YdhG-like" evidence="1">
    <location>
        <begin position="20"/>
        <end position="116"/>
    </location>
</feature>
<organism evidence="2 3">
    <name type="scientific">Chitinophaga parva</name>
    <dbReference type="NCBI Taxonomy" id="2169414"/>
    <lineage>
        <taxon>Bacteria</taxon>
        <taxon>Pseudomonadati</taxon>
        <taxon>Bacteroidota</taxon>
        <taxon>Chitinophagia</taxon>
        <taxon>Chitinophagales</taxon>
        <taxon>Chitinophagaceae</taxon>
        <taxon>Chitinophaga</taxon>
    </lineage>
</organism>
<evidence type="ECO:0000259" key="1">
    <source>
        <dbReference type="Pfam" id="PF08818"/>
    </source>
</evidence>
<dbReference type="EMBL" id="QCYK01000003">
    <property type="protein sequence ID" value="PUZ23248.1"/>
    <property type="molecule type" value="Genomic_DNA"/>
</dbReference>
<dbReference type="AlphaFoldDB" id="A0A2T7BDS1"/>
<dbReference type="PIRSF" id="PIRSF021308">
    <property type="entry name" value="UCP021308"/>
    <property type="match status" value="1"/>
</dbReference>
<dbReference type="InterPro" id="IPR016786">
    <property type="entry name" value="YdeI_bac"/>
</dbReference>
<dbReference type="RefSeq" id="WP_108688992.1">
    <property type="nucleotide sequence ID" value="NZ_QCYK01000003.1"/>
</dbReference>
<dbReference type="Pfam" id="PF08818">
    <property type="entry name" value="DUF1801"/>
    <property type="match status" value="1"/>
</dbReference>
<reference evidence="2 3" key="1">
    <citation type="submission" date="2018-04" db="EMBL/GenBank/DDBJ databases">
        <title>Chitinophaga fuyangensis sp. nov., isolated from soil in a chemical factory.</title>
        <authorList>
            <person name="Chen K."/>
        </authorList>
    </citation>
    <scope>NUCLEOTIDE SEQUENCE [LARGE SCALE GENOMIC DNA]</scope>
    <source>
        <strain evidence="2 3">LY-1</strain>
    </source>
</reference>
<dbReference type="SUPFAM" id="SSF159888">
    <property type="entry name" value="YdhG-like"/>
    <property type="match status" value="1"/>
</dbReference>
<name>A0A2T7BDS1_9BACT</name>
<gene>
    <name evidence="2" type="ORF">DCC81_22910</name>
</gene>
<dbReference type="Gene3D" id="3.90.1150.200">
    <property type="match status" value="1"/>
</dbReference>